<name>A0A158HNJ3_9BURK</name>
<dbReference type="SUPFAM" id="SSF50346">
    <property type="entry name" value="PRC-barrel domain"/>
    <property type="match status" value="2"/>
</dbReference>
<gene>
    <name evidence="2" type="ORF">AWB67_01917</name>
</gene>
<organism evidence="2 3">
    <name type="scientific">Caballeronia terrestris</name>
    <dbReference type="NCBI Taxonomy" id="1226301"/>
    <lineage>
        <taxon>Bacteria</taxon>
        <taxon>Pseudomonadati</taxon>
        <taxon>Pseudomonadota</taxon>
        <taxon>Betaproteobacteria</taxon>
        <taxon>Burkholderiales</taxon>
        <taxon>Burkholderiaceae</taxon>
        <taxon>Caballeronia</taxon>
    </lineage>
</organism>
<feature type="compositionally biased region" description="Low complexity" evidence="1">
    <location>
        <begin position="85"/>
        <end position="98"/>
    </location>
</feature>
<comment type="caution">
    <text evidence="2">The sequence shown here is derived from an EMBL/GenBank/DDBJ whole genome shotgun (WGS) entry which is preliminary data.</text>
</comment>
<protein>
    <submittedName>
        <fullName evidence="2">PRC-barrel domain-containing protein</fullName>
    </submittedName>
</protein>
<evidence type="ECO:0000256" key="1">
    <source>
        <dbReference type="SAM" id="MobiDB-lite"/>
    </source>
</evidence>
<feature type="region of interest" description="Disordered" evidence="1">
    <location>
        <begin position="369"/>
        <end position="391"/>
    </location>
</feature>
<feature type="compositionally biased region" description="Pro residues" evidence="1">
    <location>
        <begin position="117"/>
        <end position="136"/>
    </location>
</feature>
<evidence type="ECO:0000313" key="2">
    <source>
        <dbReference type="EMBL" id="SAL45501.1"/>
    </source>
</evidence>
<dbReference type="EMBL" id="FCOL02000008">
    <property type="protein sequence ID" value="SAL45501.1"/>
    <property type="molecule type" value="Genomic_DNA"/>
</dbReference>
<evidence type="ECO:0000313" key="3">
    <source>
        <dbReference type="Proteomes" id="UP000054925"/>
    </source>
</evidence>
<keyword evidence="3" id="KW-1185">Reference proteome</keyword>
<dbReference type="Proteomes" id="UP000054925">
    <property type="component" value="Unassembled WGS sequence"/>
</dbReference>
<accession>A0A158HNJ3</accession>
<dbReference type="AlphaFoldDB" id="A0A158HNJ3"/>
<sequence length="391" mass="40020">MTGGFSRRSRNGSARDLSLPAMLALGLAVAALLAAWQRRARLSALAALCALSACSLLPQQSPVPIVEHSYQPPPSEGEAADAEEPSSAVVVAEAEPASQAKTPPPPKPKRRVVKPKPVAPPAPPPVEEPEPPPPPQIISTRILQHDQLHGLLDSEVQRPDGKVIGRAIDLFVDNAAKPKLMMVNLAGFLGVGDRKVVFPWTAFRFTPAAKTAAITLGAPPPGTPKPKTDAVPKPLPVKDVPPNLAQLVDSTVLAKNGGRMGRVVDVLIDSQAQPQAVVVDLSDSLSGDKRHVAANWGDLRLVTRNKALQLQMDFTDAQLKASPTYGPEQPIKIVSPVVPAPASATAAASAPASAASSSSGAVATGAVASGASGASGAAGVAGAASAARSSR</sequence>
<dbReference type="InterPro" id="IPR011033">
    <property type="entry name" value="PRC_barrel-like_sf"/>
</dbReference>
<reference evidence="2" key="1">
    <citation type="submission" date="2016-01" db="EMBL/GenBank/DDBJ databases">
        <authorList>
            <person name="Peeters C."/>
        </authorList>
    </citation>
    <scope>NUCLEOTIDE SEQUENCE [LARGE SCALE GENOMIC DNA]</scope>
    <source>
        <strain evidence="2">LMG 22937</strain>
    </source>
</reference>
<dbReference type="Gene3D" id="2.30.30.240">
    <property type="entry name" value="PRC-barrel domain"/>
    <property type="match status" value="2"/>
</dbReference>
<proteinExistence type="predicted"/>
<feature type="region of interest" description="Disordered" evidence="1">
    <location>
        <begin position="67"/>
        <end position="138"/>
    </location>
</feature>